<organism evidence="2 3">
    <name type="scientific">Novosphingobium soli</name>
    <dbReference type="NCBI Taxonomy" id="574956"/>
    <lineage>
        <taxon>Bacteria</taxon>
        <taxon>Pseudomonadati</taxon>
        <taxon>Pseudomonadota</taxon>
        <taxon>Alphaproteobacteria</taxon>
        <taxon>Sphingomonadales</taxon>
        <taxon>Sphingomonadaceae</taxon>
        <taxon>Novosphingobium</taxon>
    </lineage>
</organism>
<protein>
    <recommendedName>
        <fullName evidence="4">DUF3192 domain-containing protein</fullName>
    </recommendedName>
</protein>
<feature type="signal peptide" evidence="1">
    <location>
        <begin position="1"/>
        <end position="24"/>
    </location>
</feature>
<evidence type="ECO:0000256" key="1">
    <source>
        <dbReference type="SAM" id="SignalP"/>
    </source>
</evidence>
<sequence>MKMLAIAAALASSAALVAVPSADAKPKLTGEQKLAKMLEGREPGEPVNCIPYIQTQNLTVVDRTALVYRVGRTIYVNRPDNADRLDDDDVLVTKLYTSQLCRSDTVQLHDRNAGHMWNGFLGLNEFVPYRKPGSAD</sequence>
<dbReference type="EMBL" id="JBHLWK010000018">
    <property type="protein sequence ID" value="MFC0205619.1"/>
    <property type="molecule type" value="Genomic_DNA"/>
</dbReference>
<accession>A0ABV6CZ06</accession>
<evidence type="ECO:0008006" key="4">
    <source>
        <dbReference type="Google" id="ProtNLM"/>
    </source>
</evidence>
<feature type="chain" id="PRO_5046287129" description="DUF3192 domain-containing protein" evidence="1">
    <location>
        <begin position="25"/>
        <end position="136"/>
    </location>
</feature>
<gene>
    <name evidence="2" type="ORF">ACFFJC_15240</name>
</gene>
<name>A0ABV6CZ06_9SPHN</name>
<dbReference type="Proteomes" id="UP001589798">
    <property type="component" value="Unassembled WGS sequence"/>
</dbReference>
<dbReference type="RefSeq" id="WP_379488423.1">
    <property type="nucleotide sequence ID" value="NZ_JBHLWK010000018.1"/>
</dbReference>
<keyword evidence="3" id="KW-1185">Reference proteome</keyword>
<proteinExistence type="predicted"/>
<keyword evidence="1" id="KW-0732">Signal</keyword>
<reference evidence="2 3" key="1">
    <citation type="submission" date="2024-09" db="EMBL/GenBank/DDBJ databases">
        <authorList>
            <person name="Sun Q."/>
            <person name="Mori K."/>
        </authorList>
    </citation>
    <scope>NUCLEOTIDE SEQUENCE [LARGE SCALE GENOMIC DNA]</scope>
    <source>
        <strain evidence="2 3">CCM 7706</strain>
    </source>
</reference>
<comment type="caution">
    <text evidence="2">The sequence shown here is derived from an EMBL/GenBank/DDBJ whole genome shotgun (WGS) entry which is preliminary data.</text>
</comment>
<evidence type="ECO:0000313" key="2">
    <source>
        <dbReference type="EMBL" id="MFC0205619.1"/>
    </source>
</evidence>
<evidence type="ECO:0000313" key="3">
    <source>
        <dbReference type="Proteomes" id="UP001589798"/>
    </source>
</evidence>